<name>A0A4R5MLR4_9SPHI</name>
<dbReference type="Proteomes" id="UP000295668">
    <property type="component" value="Unassembled WGS sequence"/>
</dbReference>
<dbReference type="Pfam" id="PF10022">
    <property type="entry name" value="DUF2264"/>
    <property type="match status" value="1"/>
</dbReference>
<dbReference type="InterPro" id="IPR016624">
    <property type="entry name" value="UCP014753"/>
</dbReference>
<evidence type="ECO:0000313" key="3">
    <source>
        <dbReference type="EMBL" id="TDG36185.1"/>
    </source>
</evidence>
<gene>
    <name evidence="3" type="ORF">EZJ43_09280</name>
</gene>
<sequence>MFRRKFLSFMPVTLATSLLLPKHLMAGGADDKMQSALKYNSRAYWVATMVKIADPVLNNLSQGTLRQNMPIELNPNNKEDRAKTTHLEAFGRLMAGIAPWLNLGADDTEEGKLRAKYIKLTHKCLSVATDPKSPDFMVFTGGSYDQALVDTAFLAHGLLRGRKQLWDPLANEVKQNIITALKSAKKIMPGYNNWLLFMAMVEAFLVEVGADGDLIRIDLAVKKHIEWYKGDGIYGDGENFHFDYYNSFVIHPMLLQVVEILVKHKVQNDAFYKLILSRAVRYAAIEERLISPEGTFPAIGRSLTYRFGAMQCLSMVALMKQLPEMIKPAQVRSALSLVISNMIEPTGTFDKNGWLQIGFAGHQPDMAENYISTGSLYLCSVGLLPLGLPETDSFWVDAPADWTSKKAWSGVNIPTDHSI</sequence>
<dbReference type="PANTHER" id="PTHR35339:SF3">
    <property type="entry name" value="DUF2264 DOMAIN-CONTAINING PROTEIN"/>
    <property type="match status" value="1"/>
</dbReference>
<dbReference type="PIRSF" id="PIRSF014753">
    <property type="entry name" value="UCP014753"/>
    <property type="match status" value="1"/>
</dbReference>
<dbReference type="InterPro" id="IPR049349">
    <property type="entry name" value="DUF2264_N"/>
</dbReference>
<feature type="chain" id="PRO_5020647891" evidence="1">
    <location>
        <begin position="27"/>
        <end position="419"/>
    </location>
</feature>
<organism evidence="3 4">
    <name type="scientific">Pedobacter changchengzhani</name>
    <dbReference type="NCBI Taxonomy" id="2529274"/>
    <lineage>
        <taxon>Bacteria</taxon>
        <taxon>Pseudomonadati</taxon>
        <taxon>Bacteroidota</taxon>
        <taxon>Sphingobacteriia</taxon>
        <taxon>Sphingobacteriales</taxon>
        <taxon>Sphingobacteriaceae</taxon>
        <taxon>Pedobacter</taxon>
    </lineage>
</organism>
<dbReference type="PANTHER" id="PTHR35339">
    <property type="entry name" value="LINALOOL DEHYDRATASE_ISOMERASE DOMAIN-CONTAINING PROTEIN"/>
    <property type="match status" value="1"/>
</dbReference>
<evidence type="ECO:0000313" key="4">
    <source>
        <dbReference type="Proteomes" id="UP000295668"/>
    </source>
</evidence>
<accession>A0A4R5MLR4</accession>
<evidence type="ECO:0000256" key="1">
    <source>
        <dbReference type="SAM" id="SignalP"/>
    </source>
</evidence>
<dbReference type="RefSeq" id="WP_133262431.1">
    <property type="nucleotide sequence ID" value="NZ_SJCY01000005.1"/>
</dbReference>
<feature type="domain" description="DUF2264" evidence="2">
    <location>
        <begin position="41"/>
        <end position="402"/>
    </location>
</feature>
<proteinExistence type="predicted"/>
<evidence type="ECO:0000259" key="2">
    <source>
        <dbReference type="Pfam" id="PF10022"/>
    </source>
</evidence>
<keyword evidence="1" id="KW-0732">Signal</keyword>
<protein>
    <submittedName>
        <fullName evidence="3">DUF2264 domain-containing protein</fullName>
    </submittedName>
</protein>
<comment type="caution">
    <text evidence="3">The sequence shown here is derived from an EMBL/GenBank/DDBJ whole genome shotgun (WGS) entry which is preliminary data.</text>
</comment>
<dbReference type="EMBL" id="SJCY01000005">
    <property type="protein sequence ID" value="TDG36185.1"/>
    <property type="molecule type" value="Genomic_DNA"/>
</dbReference>
<feature type="signal peptide" evidence="1">
    <location>
        <begin position="1"/>
        <end position="26"/>
    </location>
</feature>
<dbReference type="AlphaFoldDB" id="A0A4R5MLR4"/>
<keyword evidence="4" id="KW-1185">Reference proteome</keyword>
<dbReference type="OrthoDB" id="9813465at2"/>
<reference evidence="3 4" key="1">
    <citation type="submission" date="2019-02" db="EMBL/GenBank/DDBJ databases">
        <title>Pedobacter sp. nov., a novel speices isolated from soil of pinguins habitat in Antarcitica.</title>
        <authorList>
            <person name="He R.-H."/>
        </authorList>
    </citation>
    <scope>NUCLEOTIDE SEQUENCE [LARGE SCALE GENOMIC DNA]</scope>
    <source>
        <strain evidence="3 4">E01020</strain>
    </source>
</reference>